<dbReference type="SUPFAM" id="SSF55874">
    <property type="entry name" value="ATPase domain of HSP90 chaperone/DNA topoisomerase II/histidine kinase"/>
    <property type="match status" value="1"/>
</dbReference>
<evidence type="ECO:0000256" key="2">
    <source>
        <dbReference type="ARBA" id="ARBA00004651"/>
    </source>
</evidence>
<dbReference type="GO" id="GO:0005524">
    <property type="term" value="F:ATP binding"/>
    <property type="evidence" value="ECO:0007669"/>
    <property type="project" value="UniProtKB-KW"/>
</dbReference>
<keyword evidence="12" id="KW-1185">Reference proteome</keyword>
<dbReference type="PANTHER" id="PTHR44936">
    <property type="entry name" value="SENSOR PROTEIN CREC"/>
    <property type="match status" value="1"/>
</dbReference>
<evidence type="ECO:0000313" key="12">
    <source>
        <dbReference type="Proteomes" id="UP001168380"/>
    </source>
</evidence>
<keyword evidence="9" id="KW-0812">Transmembrane</keyword>
<comment type="catalytic activity">
    <reaction evidence="1">
        <text>ATP + protein L-histidine = ADP + protein N-phospho-L-histidine.</text>
        <dbReference type="EC" id="2.7.13.3"/>
    </reaction>
</comment>
<evidence type="ECO:0000256" key="3">
    <source>
        <dbReference type="ARBA" id="ARBA00012438"/>
    </source>
</evidence>
<evidence type="ECO:0000256" key="5">
    <source>
        <dbReference type="ARBA" id="ARBA00022679"/>
    </source>
</evidence>
<comment type="subcellular location">
    <subcellularLocation>
        <location evidence="2">Cell membrane</location>
        <topology evidence="2">Multi-pass membrane protein</topology>
    </subcellularLocation>
</comment>
<accession>A0ABT8TF98</accession>
<evidence type="ECO:0000256" key="6">
    <source>
        <dbReference type="ARBA" id="ARBA00022741"/>
    </source>
</evidence>
<dbReference type="InterPro" id="IPR036097">
    <property type="entry name" value="HisK_dim/P_sf"/>
</dbReference>
<dbReference type="RefSeq" id="WP_302713240.1">
    <property type="nucleotide sequence ID" value="NZ_JAULRT010000059.1"/>
</dbReference>
<dbReference type="InterPro" id="IPR050980">
    <property type="entry name" value="2C_sensor_his_kinase"/>
</dbReference>
<comment type="caution">
    <text evidence="11">The sequence shown here is derived from an EMBL/GenBank/DDBJ whole genome shotgun (WGS) entry which is preliminary data.</text>
</comment>
<dbReference type="EMBL" id="JAULRT010000059">
    <property type="protein sequence ID" value="MDO3382762.1"/>
    <property type="molecule type" value="Genomic_DNA"/>
</dbReference>
<dbReference type="Gene3D" id="3.30.565.10">
    <property type="entry name" value="Histidine kinase-like ATPase, C-terminal domain"/>
    <property type="match status" value="1"/>
</dbReference>
<keyword evidence="6" id="KW-0547">Nucleotide-binding</keyword>
<evidence type="ECO:0000313" key="11">
    <source>
        <dbReference type="EMBL" id="MDO3382762.1"/>
    </source>
</evidence>
<keyword evidence="9" id="KW-1133">Transmembrane helix</keyword>
<feature type="transmembrane region" description="Helical" evidence="9">
    <location>
        <begin position="76"/>
        <end position="95"/>
    </location>
</feature>
<feature type="transmembrane region" description="Helical" evidence="9">
    <location>
        <begin position="42"/>
        <end position="64"/>
    </location>
</feature>
<keyword evidence="7" id="KW-0418">Kinase</keyword>
<dbReference type="PANTHER" id="PTHR44936:SF10">
    <property type="entry name" value="SENSOR PROTEIN RSTB"/>
    <property type="match status" value="1"/>
</dbReference>
<organism evidence="11 12">
    <name type="scientific">Gilvimarinus algae</name>
    <dbReference type="NCBI Taxonomy" id="3058037"/>
    <lineage>
        <taxon>Bacteria</taxon>
        <taxon>Pseudomonadati</taxon>
        <taxon>Pseudomonadota</taxon>
        <taxon>Gammaproteobacteria</taxon>
        <taxon>Cellvibrionales</taxon>
        <taxon>Cellvibrionaceae</taxon>
        <taxon>Gilvimarinus</taxon>
    </lineage>
</organism>
<dbReference type="SMART" id="SM00387">
    <property type="entry name" value="HATPase_c"/>
    <property type="match status" value="1"/>
</dbReference>
<evidence type="ECO:0000256" key="9">
    <source>
        <dbReference type="SAM" id="Phobius"/>
    </source>
</evidence>
<dbReference type="InterPro" id="IPR003661">
    <property type="entry name" value="HisK_dim/P_dom"/>
</dbReference>
<dbReference type="Proteomes" id="UP001168380">
    <property type="component" value="Unassembled WGS sequence"/>
</dbReference>
<keyword evidence="5" id="KW-0808">Transferase</keyword>
<evidence type="ECO:0000256" key="1">
    <source>
        <dbReference type="ARBA" id="ARBA00000085"/>
    </source>
</evidence>
<gene>
    <name evidence="11" type="ORF">QWI16_11345</name>
</gene>
<evidence type="ECO:0000259" key="10">
    <source>
        <dbReference type="PROSITE" id="PS50109"/>
    </source>
</evidence>
<dbReference type="EC" id="2.7.13.3" evidence="3"/>
<keyword evidence="9" id="KW-0472">Membrane</keyword>
<dbReference type="InterPro" id="IPR003594">
    <property type="entry name" value="HATPase_dom"/>
</dbReference>
<dbReference type="InterPro" id="IPR005467">
    <property type="entry name" value="His_kinase_dom"/>
</dbReference>
<keyword evidence="8 11" id="KW-0067">ATP-binding</keyword>
<evidence type="ECO:0000256" key="7">
    <source>
        <dbReference type="ARBA" id="ARBA00022777"/>
    </source>
</evidence>
<evidence type="ECO:0000256" key="4">
    <source>
        <dbReference type="ARBA" id="ARBA00022475"/>
    </source>
</evidence>
<dbReference type="Pfam" id="PF02518">
    <property type="entry name" value="HATPase_c"/>
    <property type="match status" value="1"/>
</dbReference>
<feature type="transmembrane region" description="Helical" evidence="9">
    <location>
        <begin position="159"/>
        <end position="182"/>
    </location>
</feature>
<dbReference type="CDD" id="cd00082">
    <property type="entry name" value="HisKA"/>
    <property type="match status" value="1"/>
</dbReference>
<dbReference type="SUPFAM" id="SSF47384">
    <property type="entry name" value="Homodimeric domain of signal transducing histidine kinase"/>
    <property type="match status" value="1"/>
</dbReference>
<sequence length="425" mass="45985">MTSHITTLKAPSGHLRQLIVIRTLLITALSVGAWLTDMIASYPLAPVSAIILVLVIVNGLSALRLRWPLSVGSQELAAQLLVDILAVAAIAYFTGGATNPFLSYTLVPVCIAAAVLPGIHAWGLSLVAVCLYGLLLIWHEPLNLLAPPAHEHAHHSPGVNLHVLGMWLNFALSTTLISYFVVKMAAAVRQQQDELNARREDDLRDEQLLAVATQAAGTAHELGTPLSTIKVLLTDLAQDAKTRELLGDDLTLLKNQVNECASILQRLRLRADIDQLTRPALVGAKTYCEQLLERWQLLRPEARTLIELDDKLAHRKVRLHPTVEQAIINVLNNAADASEQHLRVRVCCEGSELVWFIADSGAGIPPSTSAVLGKRPITTKPDGLGIGLFLTHASIQRYGGRVNIAPGEQGGTLTTIALPLESNDE</sequence>
<dbReference type="PROSITE" id="PS50109">
    <property type="entry name" value="HIS_KIN"/>
    <property type="match status" value="1"/>
</dbReference>
<dbReference type="InterPro" id="IPR036890">
    <property type="entry name" value="HATPase_C_sf"/>
</dbReference>
<feature type="transmembrane region" description="Helical" evidence="9">
    <location>
        <begin position="121"/>
        <end position="139"/>
    </location>
</feature>
<keyword evidence="4" id="KW-1003">Cell membrane</keyword>
<dbReference type="SMART" id="SM00388">
    <property type="entry name" value="HisKA"/>
    <property type="match status" value="1"/>
</dbReference>
<dbReference type="Gene3D" id="1.10.287.130">
    <property type="match status" value="1"/>
</dbReference>
<name>A0ABT8TF98_9GAMM</name>
<evidence type="ECO:0000256" key="8">
    <source>
        <dbReference type="ARBA" id="ARBA00022840"/>
    </source>
</evidence>
<feature type="transmembrane region" description="Helical" evidence="9">
    <location>
        <begin position="19"/>
        <end position="36"/>
    </location>
</feature>
<proteinExistence type="predicted"/>
<protein>
    <recommendedName>
        <fullName evidence="3">histidine kinase</fullName>
        <ecNumber evidence="3">2.7.13.3</ecNumber>
    </recommendedName>
</protein>
<feature type="domain" description="Histidine kinase" evidence="10">
    <location>
        <begin position="217"/>
        <end position="422"/>
    </location>
</feature>
<reference evidence="11" key="1">
    <citation type="submission" date="2023-07" db="EMBL/GenBank/DDBJ databases">
        <title>Gilvimarinus algae sp. nov., isolated from the surface of Kelp.</title>
        <authorList>
            <person name="Sun Y.Y."/>
            <person name="Gong Y."/>
            <person name="Du Z.J."/>
        </authorList>
    </citation>
    <scope>NUCLEOTIDE SEQUENCE</scope>
    <source>
        <strain evidence="11">SDUM040014</strain>
    </source>
</reference>